<proteinExistence type="predicted"/>
<accession>A0ABZ2JDQ9</accession>
<dbReference type="RefSeq" id="WP_144187410.1">
    <property type="nucleotide sequence ID" value="NZ_CP146690.1"/>
</dbReference>
<gene>
    <name evidence="1" type="ORF">V9385_01815</name>
</gene>
<dbReference type="EMBL" id="CP146691">
    <property type="protein sequence ID" value="WWY21372.1"/>
    <property type="molecule type" value="Genomic_DNA"/>
</dbReference>
<dbReference type="InterPro" id="IPR022385">
    <property type="entry name" value="Rhs_assc_core"/>
</dbReference>
<sequence>MPVTLRTYCPYGQRQNQASQALILGFKGEFLNGVTDGYVLGQGYRFYSPTIMRFFSPDSFSPFGSGGTNPYIFCADDPVNHADPTGHTLLFMNGRFFHTRGNMAKPVQTAPVSEHLQRRATRFENPPIQFTAPKHAGIDAISVHPTDVVSEQSTGVPVDSVAVKARHITRFVKPHQVADTRRLLANHFTLEEINPLLRHAKIEELGPQTRTLLVNAVQEQKVLIARLRGVAK</sequence>
<name>A0ABZ2JDQ9_9PSED</name>
<evidence type="ECO:0000313" key="2">
    <source>
        <dbReference type="Proteomes" id="UP001375228"/>
    </source>
</evidence>
<protein>
    <submittedName>
        <fullName evidence="1">RHS repeat-associated core domain-containing protein</fullName>
    </submittedName>
</protein>
<organism evidence="1 2">
    <name type="scientific">Pseudomonas juntendi</name>
    <dbReference type="NCBI Taxonomy" id="2666183"/>
    <lineage>
        <taxon>Bacteria</taxon>
        <taxon>Pseudomonadati</taxon>
        <taxon>Pseudomonadota</taxon>
        <taxon>Gammaproteobacteria</taxon>
        <taxon>Pseudomonadales</taxon>
        <taxon>Pseudomonadaceae</taxon>
        <taxon>Pseudomonas</taxon>
    </lineage>
</organism>
<evidence type="ECO:0000313" key="1">
    <source>
        <dbReference type="EMBL" id="WWY21372.1"/>
    </source>
</evidence>
<reference evidence="1 2" key="1">
    <citation type="submission" date="2024-03" db="EMBL/GenBank/DDBJ databases">
        <title>Pseudomonas juntendi.</title>
        <authorList>
            <person name="Liu Y."/>
        </authorList>
    </citation>
    <scope>NUCLEOTIDE SEQUENCE [LARGE SCALE GENOMIC DNA]</scope>
    <source>
        <strain evidence="1 2">L4046hy</strain>
    </source>
</reference>
<dbReference type="Gene3D" id="2.180.10.10">
    <property type="entry name" value="RHS repeat-associated core"/>
    <property type="match status" value="1"/>
</dbReference>
<dbReference type="NCBIfam" id="TIGR03696">
    <property type="entry name" value="Rhs_assc_core"/>
    <property type="match status" value="1"/>
</dbReference>
<keyword evidence="2" id="KW-1185">Reference proteome</keyword>
<dbReference type="Proteomes" id="UP001375228">
    <property type="component" value="Chromosome"/>
</dbReference>
<dbReference type="SUPFAM" id="SSF56399">
    <property type="entry name" value="ADP-ribosylation"/>
    <property type="match status" value="1"/>
</dbReference>